<evidence type="ECO:0000256" key="4">
    <source>
        <dbReference type="ARBA" id="ARBA00023172"/>
    </source>
</evidence>
<evidence type="ECO:0000259" key="6">
    <source>
        <dbReference type="PROSITE" id="PS51898"/>
    </source>
</evidence>
<dbReference type="InterPro" id="IPR010998">
    <property type="entry name" value="Integrase_recombinase_N"/>
</dbReference>
<dbReference type="InterPro" id="IPR044068">
    <property type="entry name" value="CB"/>
</dbReference>
<evidence type="ECO:0000313" key="8">
    <source>
        <dbReference type="EMBL" id="RGJ89529.1"/>
    </source>
</evidence>
<dbReference type="Pfam" id="PF13102">
    <property type="entry name" value="Phage_int_SAM_5"/>
    <property type="match status" value="1"/>
</dbReference>
<dbReference type="AlphaFoldDB" id="A0A3E4JRG6"/>
<dbReference type="InterPro" id="IPR011010">
    <property type="entry name" value="DNA_brk_join_enz"/>
</dbReference>
<feature type="domain" description="Tyr recombinase" evidence="6">
    <location>
        <begin position="116"/>
        <end position="303"/>
    </location>
</feature>
<evidence type="ECO:0000256" key="1">
    <source>
        <dbReference type="ARBA" id="ARBA00008857"/>
    </source>
</evidence>
<dbReference type="InterPro" id="IPR025269">
    <property type="entry name" value="SAM-like_dom"/>
</dbReference>
<dbReference type="RefSeq" id="WP_117699696.1">
    <property type="nucleotide sequence ID" value="NZ_QSPP01000013.1"/>
</dbReference>
<dbReference type="PANTHER" id="PTHR30349">
    <property type="entry name" value="PHAGE INTEGRASE-RELATED"/>
    <property type="match status" value="1"/>
</dbReference>
<gene>
    <name evidence="8" type="ORF">DXD46_06530</name>
</gene>
<keyword evidence="2" id="KW-0229">DNA integration</keyword>
<dbReference type="Gene3D" id="1.10.443.10">
    <property type="entry name" value="Intergrase catalytic core"/>
    <property type="match status" value="1"/>
</dbReference>
<evidence type="ECO:0000256" key="2">
    <source>
        <dbReference type="ARBA" id="ARBA00022908"/>
    </source>
</evidence>
<name>A0A3E4JRG6_PHOVU</name>
<keyword evidence="4" id="KW-0233">DNA recombination</keyword>
<comment type="caution">
    <text evidence="8">The sequence shown here is derived from an EMBL/GenBank/DDBJ whole genome shotgun (WGS) entry which is preliminary data.</text>
</comment>
<evidence type="ECO:0000313" key="9">
    <source>
        <dbReference type="Proteomes" id="UP000260640"/>
    </source>
</evidence>
<accession>A0A3E4JRG6</accession>
<organism evidence="8 9">
    <name type="scientific">Phocaeicola vulgatus</name>
    <name type="common">Bacteroides vulgatus</name>
    <dbReference type="NCBI Taxonomy" id="821"/>
    <lineage>
        <taxon>Bacteria</taxon>
        <taxon>Pseudomonadati</taxon>
        <taxon>Bacteroidota</taxon>
        <taxon>Bacteroidia</taxon>
        <taxon>Bacteroidales</taxon>
        <taxon>Bacteroidaceae</taxon>
        <taxon>Phocaeicola</taxon>
    </lineage>
</organism>
<protein>
    <submittedName>
        <fullName evidence="8">Tyrosine type site-specific recombinase</fullName>
    </submittedName>
</protein>
<evidence type="ECO:0000256" key="5">
    <source>
        <dbReference type="PROSITE-ProRule" id="PRU01248"/>
    </source>
</evidence>
<dbReference type="InterPro" id="IPR002104">
    <property type="entry name" value="Integrase_catalytic"/>
</dbReference>
<reference evidence="8 9" key="1">
    <citation type="submission" date="2018-08" db="EMBL/GenBank/DDBJ databases">
        <title>A genome reference for cultivated species of the human gut microbiota.</title>
        <authorList>
            <person name="Zou Y."/>
            <person name="Xue W."/>
            <person name="Luo G."/>
        </authorList>
    </citation>
    <scope>NUCLEOTIDE SEQUENCE [LARGE SCALE GENOMIC DNA]</scope>
    <source>
        <strain evidence="8 9">TM05-16</strain>
    </source>
</reference>
<dbReference type="EMBL" id="QSPP01000013">
    <property type="protein sequence ID" value="RGJ89529.1"/>
    <property type="molecule type" value="Genomic_DNA"/>
</dbReference>
<dbReference type="Pfam" id="PF00589">
    <property type="entry name" value="Phage_integrase"/>
    <property type="match status" value="1"/>
</dbReference>
<comment type="similarity">
    <text evidence="1">Belongs to the 'phage' integrase family.</text>
</comment>
<feature type="domain" description="Core-binding (CB)" evidence="7">
    <location>
        <begin position="8"/>
        <end position="94"/>
    </location>
</feature>
<dbReference type="InterPro" id="IPR013762">
    <property type="entry name" value="Integrase-like_cat_sf"/>
</dbReference>
<dbReference type="SUPFAM" id="SSF56349">
    <property type="entry name" value="DNA breaking-rejoining enzymes"/>
    <property type="match status" value="1"/>
</dbReference>
<dbReference type="InterPro" id="IPR050090">
    <property type="entry name" value="Tyrosine_recombinase_XerCD"/>
</dbReference>
<dbReference type="GO" id="GO:0003677">
    <property type="term" value="F:DNA binding"/>
    <property type="evidence" value="ECO:0007669"/>
    <property type="project" value="UniProtKB-UniRule"/>
</dbReference>
<proteinExistence type="inferred from homology"/>
<evidence type="ECO:0000259" key="7">
    <source>
        <dbReference type="PROSITE" id="PS51900"/>
    </source>
</evidence>
<dbReference type="GO" id="GO:0006310">
    <property type="term" value="P:DNA recombination"/>
    <property type="evidence" value="ECO:0007669"/>
    <property type="project" value="UniProtKB-KW"/>
</dbReference>
<dbReference type="Proteomes" id="UP000260640">
    <property type="component" value="Unassembled WGS sequence"/>
</dbReference>
<keyword evidence="3 5" id="KW-0238">DNA-binding</keyword>
<dbReference type="GO" id="GO:0015074">
    <property type="term" value="P:DNA integration"/>
    <property type="evidence" value="ECO:0007669"/>
    <property type="project" value="UniProtKB-KW"/>
</dbReference>
<dbReference type="PANTHER" id="PTHR30349:SF64">
    <property type="entry name" value="PROPHAGE INTEGRASE INTD-RELATED"/>
    <property type="match status" value="1"/>
</dbReference>
<dbReference type="PROSITE" id="PS51898">
    <property type="entry name" value="TYR_RECOMBINASE"/>
    <property type="match status" value="1"/>
</dbReference>
<sequence>MMDRKKKTLLSPLLKRTLEMLEGQRSIRTLENYHSSINKVKEFVGDGWEHLTVEDITRGWTDRFTAWLESRHTDKPQTVDFYLRTFRALYSHSLALSDNKTDGKPFGGHHGGSSFPAKRALRKEEVQRLLSPALRQTLPENRREALDVLLFILYARGMVFKDVYNLTRRMVTDRHIRYLRSKTGVPIDVEVVPELEEIMKRYYREDSPFVFPFLHKTRKGCCGEELSEESALRRINRSMHEIGRKTGLSVPLTTYVLRHTWATLMLEDSQPVELISQCMGHTSIRTTQIYLSRISSHKVDTAVNGMYDRMLRQPKHKRKERDIPSGCCRKTESLASQLLENRNTQPHISQTPENKKCPFLNEKETSFSCHMNTVINFVAKVYISQVCCKFSSAFFSVLPDISFYLPFLYYFHAR</sequence>
<evidence type="ECO:0000256" key="3">
    <source>
        <dbReference type="ARBA" id="ARBA00023125"/>
    </source>
</evidence>
<dbReference type="Gene3D" id="1.10.150.130">
    <property type="match status" value="1"/>
</dbReference>
<dbReference type="PROSITE" id="PS51900">
    <property type="entry name" value="CB"/>
    <property type="match status" value="1"/>
</dbReference>